<sequence>MEKGAFLIPYTLMLVFGAVPLFYMELILGQYHRQGPITLWKICPLFKGVGFCAVMVAFYVSFYYNVIIGKLIGQGLKSIYSVIHCTQWP</sequence>
<dbReference type="GO" id="GO:0015293">
    <property type="term" value="F:symporter activity"/>
    <property type="evidence" value="ECO:0007669"/>
    <property type="project" value="UniProtKB-KW"/>
</dbReference>
<comment type="similarity">
    <text evidence="2">Belongs to the sodium:neurotransmitter symporter (SNF) (TC 2.A.22) family.</text>
</comment>
<dbReference type="AlphaFoldDB" id="A0A8S4F996"/>
<dbReference type="SUPFAM" id="SSF161070">
    <property type="entry name" value="SNF-like"/>
    <property type="match status" value="1"/>
</dbReference>
<keyword evidence="7 8" id="KW-0472">Membrane</keyword>
<comment type="subcellular location">
    <subcellularLocation>
        <location evidence="1">Membrane</location>
        <topology evidence="1">Multi-pass membrane protein</topology>
    </subcellularLocation>
</comment>
<protein>
    <submittedName>
        <fullName evidence="9">(diamondback moth) hypothetical protein</fullName>
    </submittedName>
</protein>
<reference evidence="9" key="1">
    <citation type="submission" date="2020-11" db="EMBL/GenBank/DDBJ databases">
        <authorList>
            <person name="Whiteford S."/>
        </authorList>
    </citation>
    <scope>NUCLEOTIDE SEQUENCE</scope>
</reference>
<evidence type="ECO:0000256" key="1">
    <source>
        <dbReference type="ARBA" id="ARBA00004141"/>
    </source>
</evidence>
<evidence type="ECO:0000256" key="5">
    <source>
        <dbReference type="ARBA" id="ARBA00022847"/>
    </source>
</evidence>
<feature type="transmembrane region" description="Helical" evidence="8">
    <location>
        <begin position="6"/>
        <end position="24"/>
    </location>
</feature>
<gene>
    <name evidence="9" type="ORF">PLXY2_LOCUS8291</name>
</gene>
<comment type="caution">
    <text evidence="9">The sequence shown here is derived from an EMBL/GenBank/DDBJ whole genome shotgun (WGS) entry which is preliminary data.</text>
</comment>
<dbReference type="GO" id="GO:0005886">
    <property type="term" value="C:plasma membrane"/>
    <property type="evidence" value="ECO:0007669"/>
    <property type="project" value="TreeGrafter"/>
</dbReference>
<evidence type="ECO:0000256" key="6">
    <source>
        <dbReference type="ARBA" id="ARBA00022989"/>
    </source>
</evidence>
<dbReference type="PANTHER" id="PTHR11616:SF38">
    <property type="entry name" value="SODIUM-DEPENDENT DOPAMINE TRANSPORTER"/>
    <property type="match status" value="1"/>
</dbReference>
<feature type="transmembrane region" description="Helical" evidence="8">
    <location>
        <begin position="45"/>
        <end position="64"/>
    </location>
</feature>
<dbReference type="InterPro" id="IPR000175">
    <property type="entry name" value="Na/ntran_symport"/>
</dbReference>
<proteinExistence type="inferred from homology"/>
<keyword evidence="3" id="KW-0813">Transport</keyword>
<organism evidence="9 10">
    <name type="scientific">Plutella xylostella</name>
    <name type="common">Diamondback moth</name>
    <name type="synonym">Plutella maculipennis</name>
    <dbReference type="NCBI Taxonomy" id="51655"/>
    <lineage>
        <taxon>Eukaryota</taxon>
        <taxon>Metazoa</taxon>
        <taxon>Ecdysozoa</taxon>
        <taxon>Arthropoda</taxon>
        <taxon>Hexapoda</taxon>
        <taxon>Insecta</taxon>
        <taxon>Pterygota</taxon>
        <taxon>Neoptera</taxon>
        <taxon>Endopterygota</taxon>
        <taxon>Lepidoptera</taxon>
        <taxon>Glossata</taxon>
        <taxon>Ditrysia</taxon>
        <taxon>Yponomeutoidea</taxon>
        <taxon>Plutellidae</taxon>
        <taxon>Plutella</taxon>
    </lineage>
</organism>
<dbReference type="Pfam" id="PF00209">
    <property type="entry name" value="SNF"/>
    <property type="match status" value="1"/>
</dbReference>
<evidence type="ECO:0000256" key="2">
    <source>
        <dbReference type="ARBA" id="ARBA00006459"/>
    </source>
</evidence>
<dbReference type="PRINTS" id="PR00176">
    <property type="entry name" value="NANEUSMPORT"/>
</dbReference>
<evidence type="ECO:0000256" key="7">
    <source>
        <dbReference type="ARBA" id="ARBA00023136"/>
    </source>
</evidence>
<dbReference type="Proteomes" id="UP000653454">
    <property type="component" value="Unassembled WGS sequence"/>
</dbReference>
<evidence type="ECO:0000313" key="10">
    <source>
        <dbReference type="Proteomes" id="UP000653454"/>
    </source>
</evidence>
<keyword evidence="6 8" id="KW-1133">Transmembrane helix</keyword>
<dbReference type="GO" id="GO:0006865">
    <property type="term" value="P:amino acid transport"/>
    <property type="evidence" value="ECO:0007669"/>
    <property type="project" value="TreeGrafter"/>
</dbReference>
<dbReference type="PROSITE" id="PS50267">
    <property type="entry name" value="NA_NEUROTRAN_SYMP_3"/>
    <property type="match status" value="1"/>
</dbReference>
<dbReference type="GO" id="GO:0035725">
    <property type="term" value="P:sodium ion transmembrane transport"/>
    <property type="evidence" value="ECO:0007669"/>
    <property type="project" value="TreeGrafter"/>
</dbReference>
<keyword evidence="4 8" id="KW-0812">Transmembrane</keyword>
<evidence type="ECO:0000256" key="3">
    <source>
        <dbReference type="ARBA" id="ARBA00022448"/>
    </source>
</evidence>
<dbReference type="PANTHER" id="PTHR11616">
    <property type="entry name" value="SODIUM/CHLORIDE DEPENDENT TRANSPORTER"/>
    <property type="match status" value="1"/>
</dbReference>
<evidence type="ECO:0000256" key="8">
    <source>
        <dbReference type="SAM" id="Phobius"/>
    </source>
</evidence>
<accession>A0A8S4F996</accession>
<name>A0A8S4F996_PLUXY</name>
<evidence type="ECO:0000256" key="4">
    <source>
        <dbReference type="ARBA" id="ARBA00022692"/>
    </source>
</evidence>
<dbReference type="InterPro" id="IPR037272">
    <property type="entry name" value="SNS_sf"/>
</dbReference>
<keyword evidence="5" id="KW-0769">Symport</keyword>
<evidence type="ECO:0000313" key="9">
    <source>
        <dbReference type="EMBL" id="CAG9124873.1"/>
    </source>
</evidence>
<dbReference type="EMBL" id="CAJHNJ030000030">
    <property type="protein sequence ID" value="CAG9124873.1"/>
    <property type="molecule type" value="Genomic_DNA"/>
</dbReference>
<keyword evidence="10" id="KW-1185">Reference proteome</keyword>